<dbReference type="RefSeq" id="WP_271191305.1">
    <property type="nucleotide sequence ID" value="NZ_CP115667.1"/>
</dbReference>
<gene>
    <name evidence="2" type="ORF">O6R05_07155</name>
</gene>
<keyword evidence="1" id="KW-0732">Signal</keyword>
<accession>A0ABY7QSK9</accession>
<dbReference type="Proteomes" id="UP001210339">
    <property type="component" value="Chromosome"/>
</dbReference>
<protein>
    <submittedName>
        <fullName evidence="2">Uncharacterized protein</fullName>
    </submittedName>
</protein>
<feature type="signal peptide" evidence="1">
    <location>
        <begin position="1"/>
        <end position="21"/>
    </location>
</feature>
<feature type="chain" id="PRO_5045268723" evidence="1">
    <location>
        <begin position="22"/>
        <end position="218"/>
    </location>
</feature>
<organism evidence="2 3">
    <name type="scientific">Peptoniphilus equinus</name>
    <dbReference type="NCBI Taxonomy" id="3016343"/>
    <lineage>
        <taxon>Bacteria</taxon>
        <taxon>Bacillati</taxon>
        <taxon>Bacillota</taxon>
        <taxon>Tissierellia</taxon>
        <taxon>Tissierellales</taxon>
        <taxon>Peptoniphilaceae</taxon>
        <taxon>Peptoniphilus</taxon>
    </lineage>
</organism>
<evidence type="ECO:0000256" key="1">
    <source>
        <dbReference type="SAM" id="SignalP"/>
    </source>
</evidence>
<name>A0ABY7QSK9_9FIRM</name>
<evidence type="ECO:0000313" key="2">
    <source>
        <dbReference type="EMBL" id="WBW49774.1"/>
    </source>
</evidence>
<evidence type="ECO:0000313" key="3">
    <source>
        <dbReference type="Proteomes" id="UP001210339"/>
    </source>
</evidence>
<proteinExistence type="predicted"/>
<sequence>MREKLLIFTALLLLKTNSMYAVSSHQGSSHQETTNTPMTYEAICRVSQGPVGKIVFEGPVEVTEPVEPQLEALYQKAKAEGTITRTGGPEAIFYTDKKDEDVDHSLRSLQSMGFVSVKDVEWYGDYVRLTIVAGGSNTLSAPKSMSGTIGIFKTDGVTSLSSTNFYGSSGTFDVGPRLQKDMWVGNADAVTIKLINVQGYTWGGEGFSVPVSAKTVYR</sequence>
<keyword evidence="3" id="KW-1185">Reference proteome</keyword>
<reference evidence="2 3" key="1">
    <citation type="submission" date="2023-01" db="EMBL/GenBank/DDBJ databases">
        <authorList>
            <person name="Lee S.H."/>
            <person name="Jung H.S."/>
            <person name="Yun J.U."/>
        </authorList>
    </citation>
    <scope>NUCLEOTIDE SEQUENCE [LARGE SCALE GENOMIC DNA]</scope>
    <source>
        <strain evidence="2 3">CBA3646</strain>
    </source>
</reference>
<dbReference type="EMBL" id="CP115667">
    <property type="protein sequence ID" value="WBW49774.1"/>
    <property type="molecule type" value="Genomic_DNA"/>
</dbReference>